<accession>A0ABW6APX2</accession>
<dbReference type="RefSeq" id="WP_381507219.1">
    <property type="nucleotide sequence ID" value="NZ_JBHUOM010000025.1"/>
</dbReference>
<organism evidence="1 2">
    <name type="scientific">Spirosoma flavum</name>
    <dbReference type="NCBI Taxonomy" id="2048557"/>
    <lineage>
        <taxon>Bacteria</taxon>
        <taxon>Pseudomonadati</taxon>
        <taxon>Bacteroidota</taxon>
        <taxon>Cytophagia</taxon>
        <taxon>Cytophagales</taxon>
        <taxon>Cytophagaceae</taxon>
        <taxon>Spirosoma</taxon>
    </lineage>
</organism>
<proteinExistence type="predicted"/>
<keyword evidence="2" id="KW-1185">Reference proteome</keyword>
<gene>
    <name evidence="1" type="ORF">ACFS25_26390</name>
</gene>
<protein>
    <submittedName>
        <fullName evidence="1">Uncharacterized protein</fullName>
    </submittedName>
</protein>
<dbReference type="Proteomes" id="UP001597512">
    <property type="component" value="Unassembled WGS sequence"/>
</dbReference>
<dbReference type="EMBL" id="JBHUOM010000025">
    <property type="protein sequence ID" value="MFD2937331.1"/>
    <property type="molecule type" value="Genomic_DNA"/>
</dbReference>
<evidence type="ECO:0000313" key="1">
    <source>
        <dbReference type="EMBL" id="MFD2937331.1"/>
    </source>
</evidence>
<reference evidence="2" key="1">
    <citation type="journal article" date="2019" name="Int. J. Syst. Evol. Microbiol.">
        <title>The Global Catalogue of Microorganisms (GCM) 10K type strain sequencing project: providing services to taxonomists for standard genome sequencing and annotation.</title>
        <authorList>
            <consortium name="The Broad Institute Genomics Platform"/>
            <consortium name="The Broad Institute Genome Sequencing Center for Infectious Disease"/>
            <person name="Wu L."/>
            <person name="Ma J."/>
        </authorList>
    </citation>
    <scope>NUCLEOTIDE SEQUENCE [LARGE SCALE GENOMIC DNA]</scope>
    <source>
        <strain evidence="2">KCTC 52490</strain>
    </source>
</reference>
<comment type="caution">
    <text evidence="1">The sequence shown here is derived from an EMBL/GenBank/DDBJ whole genome shotgun (WGS) entry which is preliminary data.</text>
</comment>
<evidence type="ECO:0000313" key="2">
    <source>
        <dbReference type="Proteomes" id="UP001597512"/>
    </source>
</evidence>
<name>A0ABW6APX2_9BACT</name>
<sequence length="44" mass="5105">MMLFIGFGISTFGEFRRMNQNAYTGDERSTDVKLLKHFLSKLFG</sequence>